<keyword evidence="8 14" id="KW-0675">Receptor</keyword>
<feature type="transmembrane region" description="Helical" evidence="11">
    <location>
        <begin position="339"/>
        <end position="359"/>
    </location>
</feature>
<dbReference type="GO" id="GO:0008528">
    <property type="term" value="F:G protein-coupled peptide receptor activity"/>
    <property type="evidence" value="ECO:0007669"/>
    <property type="project" value="TreeGrafter"/>
</dbReference>
<dbReference type="PROSITE" id="PS00649">
    <property type="entry name" value="G_PROTEIN_RECEP_F2_1"/>
    <property type="match status" value="1"/>
</dbReference>
<dbReference type="SMART" id="SM00008">
    <property type="entry name" value="HormR"/>
    <property type="match status" value="1"/>
</dbReference>
<comment type="subcellular location">
    <subcellularLocation>
        <location evidence="1">Cell membrane</location>
        <topology evidence="1">Multi-pass membrane protein</topology>
    </subcellularLocation>
</comment>
<dbReference type="PROSITE" id="PS50261">
    <property type="entry name" value="G_PROTEIN_RECEP_F2_4"/>
    <property type="match status" value="1"/>
</dbReference>
<dbReference type="SUPFAM" id="SSF111418">
    <property type="entry name" value="Hormone receptor domain"/>
    <property type="match status" value="1"/>
</dbReference>
<evidence type="ECO:0000256" key="2">
    <source>
        <dbReference type="ARBA" id="ARBA00005314"/>
    </source>
</evidence>
<protein>
    <submittedName>
        <fullName evidence="14">Calcitonin gene-related peptide type 1 receptor</fullName>
    </submittedName>
</protein>
<proteinExistence type="inferred from homology"/>
<name>A0A210Q0W2_MIZYE</name>
<evidence type="ECO:0000256" key="1">
    <source>
        <dbReference type="ARBA" id="ARBA00004651"/>
    </source>
</evidence>
<evidence type="ECO:0000256" key="8">
    <source>
        <dbReference type="ARBA" id="ARBA00023170"/>
    </source>
</evidence>
<evidence type="ECO:0000256" key="9">
    <source>
        <dbReference type="ARBA" id="ARBA00023180"/>
    </source>
</evidence>
<comment type="caution">
    <text evidence="14">The sequence shown here is derived from an EMBL/GenBank/DDBJ whole genome shotgun (WGS) entry which is preliminary data.</text>
</comment>
<gene>
    <name evidence="14" type="ORF">KP79_PYT19448</name>
</gene>
<feature type="transmembrane region" description="Helical" evidence="11">
    <location>
        <begin position="379"/>
        <end position="399"/>
    </location>
</feature>
<feature type="domain" description="G-protein coupled receptors family 2 profile 2" evidence="13">
    <location>
        <begin position="180"/>
        <end position="434"/>
    </location>
</feature>
<dbReference type="Gene3D" id="1.20.1070.10">
    <property type="entry name" value="Rhodopsin 7-helix transmembrane proteins"/>
    <property type="match status" value="1"/>
</dbReference>
<keyword evidence="10" id="KW-0807">Transducer</keyword>
<keyword evidence="4 11" id="KW-0812">Transmembrane</keyword>
<dbReference type="InterPro" id="IPR000832">
    <property type="entry name" value="GPCR_2_secretin-like"/>
</dbReference>
<dbReference type="EMBL" id="NEDP02005295">
    <property type="protein sequence ID" value="OWF42362.1"/>
    <property type="molecule type" value="Genomic_DNA"/>
</dbReference>
<keyword evidence="3" id="KW-1003">Cell membrane</keyword>
<evidence type="ECO:0000256" key="10">
    <source>
        <dbReference type="ARBA" id="ARBA00023224"/>
    </source>
</evidence>
<dbReference type="InterPro" id="IPR036445">
    <property type="entry name" value="GPCR_2_extracell_dom_sf"/>
</dbReference>
<comment type="similarity">
    <text evidence="2">Belongs to the G-protein coupled receptor 2 family.</text>
</comment>
<evidence type="ECO:0000256" key="11">
    <source>
        <dbReference type="SAM" id="Phobius"/>
    </source>
</evidence>
<dbReference type="InterPro" id="IPR017981">
    <property type="entry name" value="GPCR_2-like_7TM"/>
</dbReference>
<reference evidence="14 15" key="1">
    <citation type="journal article" date="2017" name="Nat. Ecol. Evol.">
        <title>Scallop genome provides insights into evolution of bilaterian karyotype and development.</title>
        <authorList>
            <person name="Wang S."/>
            <person name="Zhang J."/>
            <person name="Jiao W."/>
            <person name="Li J."/>
            <person name="Xun X."/>
            <person name="Sun Y."/>
            <person name="Guo X."/>
            <person name="Huan P."/>
            <person name="Dong B."/>
            <person name="Zhang L."/>
            <person name="Hu X."/>
            <person name="Sun X."/>
            <person name="Wang J."/>
            <person name="Zhao C."/>
            <person name="Wang Y."/>
            <person name="Wang D."/>
            <person name="Huang X."/>
            <person name="Wang R."/>
            <person name="Lv J."/>
            <person name="Li Y."/>
            <person name="Zhang Z."/>
            <person name="Liu B."/>
            <person name="Lu W."/>
            <person name="Hui Y."/>
            <person name="Liang J."/>
            <person name="Zhou Z."/>
            <person name="Hou R."/>
            <person name="Li X."/>
            <person name="Liu Y."/>
            <person name="Li H."/>
            <person name="Ning X."/>
            <person name="Lin Y."/>
            <person name="Zhao L."/>
            <person name="Xing Q."/>
            <person name="Dou J."/>
            <person name="Li Y."/>
            <person name="Mao J."/>
            <person name="Guo H."/>
            <person name="Dou H."/>
            <person name="Li T."/>
            <person name="Mu C."/>
            <person name="Jiang W."/>
            <person name="Fu Q."/>
            <person name="Fu X."/>
            <person name="Miao Y."/>
            <person name="Liu J."/>
            <person name="Yu Q."/>
            <person name="Li R."/>
            <person name="Liao H."/>
            <person name="Li X."/>
            <person name="Kong Y."/>
            <person name="Jiang Z."/>
            <person name="Chourrout D."/>
            <person name="Li R."/>
            <person name="Bao Z."/>
        </authorList>
    </citation>
    <scope>NUCLEOTIDE SEQUENCE [LARGE SCALE GENOMIC DNA]</scope>
    <source>
        <strain evidence="14 15">PY_sf001</strain>
    </source>
</reference>
<keyword evidence="9" id="KW-0325">Glycoprotein</keyword>
<evidence type="ECO:0000256" key="3">
    <source>
        <dbReference type="ARBA" id="ARBA00022475"/>
    </source>
</evidence>
<feature type="transmembrane region" description="Helical" evidence="11">
    <location>
        <begin position="180"/>
        <end position="204"/>
    </location>
</feature>
<dbReference type="Proteomes" id="UP000242188">
    <property type="component" value="Unassembled WGS sequence"/>
</dbReference>
<organism evidence="14 15">
    <name type="scientific">Mizuhopecten yessoensis</name>
    <name type="common">Japanese scallop</name>
    <name type="synonym">Patinopecten yessoensis</name>
    <dbReference type="NCBI Taxonomy" id="6573"/>
    <lineage>
        <taxon>Eukaryota</taxon>
        <taxon>Metazoa</taxon>
        <taxon>Spiralia</taxon>
        <taxon>Lophotrochozoa</taxon>
        <taxon>Mollusca</taxon>
        <taxon>Bivalvia</taxon>
        <taxon>Autobranchia</taxon>
        <taxon>Pteriomorphia</taxon>
        <taxon>Pectinida</taxon>
        <taxon>Pectinoidea</taxon>
        <taxon>Pectinidae</taxon>
        <taxon>Mizuhopecten</taxon>
    </lineage>
</organism>
<dbReference type="PROSITE" id="PS00650">
    <property type="entry name" value="G_PROTEIN_RECEP_F2_2"/>
    <property type="match status" value="1"/>
</dbReference>
<dbReference type="GO" id="GO:0007166">
    <property type="term" value="P:cell surface receptor signaling pathway"/>
    <property type="evidence" value="ECO:0007669"/>
    <property type="project" value="InterPro"/>
</dbReference>
<dbReference type="InterPro" id="IPR001879">
    <property type="entry name" value="GPCR_2_extracellular_dom"/>
</dbReference>
<evidence type="ECO:0000256" key="6">
    <source>
        <dbReference type="ARBA" id="ARBA00023040"/>
    </source>
</evidence>
<keyword evidence="7 11" id="KW-0472">Membrane</keyword>
<dbReference type="AlphaFoldDB" id="A0A210Q0W2"/>
<dbReference type="CDD" id="cd15041">
    <property type="entry name" value="7tmB1_hormone_R"/>
    <property type="match status" value="1"/>
</dbReference>
<keyword evidence="6" id="KW-0297">G-protein coupled receptor</keyword>
<dbReference type="Pfam" id="PF02793">
    <property type="entry name" value="HRM"/>
    <property type="match status" value="1"/>
</dbReference>
<dbReference type="Pfam" id="PF00002">
    <property type="entry name" value="7tm_2"/>
    <property type="match status" value="1"/>
</dbReference>
<evidence type="ECO:0000256" key="4">
    <source>
        <dbReference type="ARBA" id="ARBA00022692"/>
    </source>
</evidence>
<accession>A0A210Q0W2</accession>
<dbReference type="PROSITE" id="PS50227">
    <property type="entry name" value="G_PROTEIN_RECEP_F2_3"/>
    <property type="match status" value="1"/>
</dbReference>
<feature type="transmembrane region" description="Helical" evidence="11">
    <location>
        <begin position="216"/>
        <end position="237"/>
    </location>
</feature>
<evidence type="ECO:0000313" key="14">
    <source>
        <dbReference type="EMBL" id="OWF42362.1"/>
    </source>
</evidence>
<feature type="transmembrane region" description="Helical" evidence="11">
    <location>
        <begin position="299"/>
        <end position="319"/>
    </location>
</feature>
<evidence type="ECO:0000256" key="7">
    <source>
        <dbReference type="ARBA" id="ARBA00023136"/>
    </source>
</evidence>
<dbReference type="GO" id="GO:0007188">
    <property type="term" value="P:adenylate cyclase-modulating G protein-coupled receptor signaling pathway"/>
    <property type="evidence" value="ECO:0007669"/>
    <property type="project" value="TreeGrafter"/>
</dbReference>
<dbReference type="PANTHER" id="PTHR45620:SF42">
    <property type="entry name" value="G-PROTEIN COUPLED RECEPTOR SEB-2"/>
    <property type="match status" value="1"/>
</dbReference>
<evidence type="ECO:0000259" key="12">
    <source>
        <dbReference type="PROSITE" id="PS50227"/>
    </source>
</evidence>
<dbReference type="PANTHER" id="PTHR45620">
    <property type="entry name" value="PDF RECEPTOR-LIKE PROTEIN-RELATED"/>
    <property type="match status" value="1"/>
</dbReference>
<evidence type="ECO:0000259" key="13">
    <source>
        <dbReference type="PROSITE" id="PS50261"/>
    </source>
</evidence>
<dbReference type="OrthoDB" id="6160250at2759"/>
<sequence>MELCRDSSGYLNVSVFNMWTCAWCYKFLFQQKTSKKITLDPDWNRGSPLLVSRNSTFSAVPNVDNPGQTSLVCGTLETADCVRWTSCCRAAKACCQRQTRAPPRGHSTCPSTWDGFGCFDETDAGQTAVITCPEFIEYGFVSDYATKDCTENATWWKDQVYYREWTDYSPCLKIMVYKSVVYVGIACCSFSLILLTPAIIIFLCIKQLRSQQRIRLHLCLFISFVLTSVFTLLWDLFVYSDLLDHPRHQTIMHRNSFGCRLLYFLKRYSVTANYFWMFCEGLYLHRLIVHAFRVPRYLLWYYLFGWGLPFVPLSIYSVIKAGIANHGCWIKNIGAYEWIIYTPNICCILANCLFLCSILRIMVSQLQTHPNEPSGYRRAIKATFVLVPLFGIQMFVIIYRPHGSTPHRFLYEIISKIITDSQGAVITMIYCFGSGEVHSYLRSRCRSCTRELHIRNNTATRTPNVSMTQYTAITASQPRLSCSKDTVLCSAKGDNHENRKRVPVNGQMHTHNFYRQ</sequence>
<dbReference type="InterPro" id="IPR050332">
    <property type="entry name" value="GPCR_2"/>
</dbReference>
<evidence type="ECO:0000313" key="15">
    <source>
        <dbReference type="Proteomes" id="UP000242188"/>
    </source>
</evidence>
<dbReference type="GO" id="GO:0005886">
    <property type="term" value="C:plasma membrane"/>
    <property type="evidence" value="ECO:0007669"/>
    <property type="project" value="UniProtKB-SubCell"/>
</dbReference>
<dbReference type="PRINTS" id="PR00249">
    <property type="entry name" value="GPCRSECRETIN"/>
</dbReference>
<keyword evidence="15" id="KW-1185">Reference proteome</keyword>
<feature type="domain" description="G-protein coupled receptors family 2 profile 1" evidence="12">
    <location>
        <begin position="94"/>
        <end position="175"/>
    </location>
</feature>
<dbReference type="Gene3D" id="4.10.1240.10">
    <property type="entry name" value="GPCR, family 2, extracellular hormone receptor domain"/>
    <property type="match status" value="1"/>
</dbReference>
<evidence type="ECO:0000256" key="5">
    <source>
        <dbReference type="ARBA" id="ARBA00022989"/>
    </source>
</evidence>
<keyword evidence="5 11" id="KW-1133">Transmembrane helix</keyword>
<feature type="transmembrane region" description="Helical" evidence="11">
    <location>
        <begin position="274"/>
        <end position="292"/>
    </location>
</feature>
<dbReference type="InterPro" id="IPR017983">
    <property type="entry name" value="GPCR_2_secretin-like_CS"/>
</dbReference>